<evidence type="ECO:0000313" key="2">
    <source>
        <dbReference type="EMBL" id="RNF66432.1"/>
    </source>
</evidence>
<evidence type="ECO:0000256" key="1">
    <source>
        <dbReference type="SAM" id="Phobius"/>
    </source>
</evidence>
<feature type="transmembrane region" description="Helical" evidence="1">
    <location>
        <begin position="77"/>
        <end position="97"/>
    </location>
</feature>
<feature type="transmembrane region" description="Helical" evidence="1">
    <location>
        <begin position="135"/>
        <end position="157"/>
    </location>
</feature>
<dbReference type="AlphaFoldDB" id="A0A3M8RFB7"/>
<dbReference type="RefSeq" id="WP_123102673.1">
    <property type="nucleotide sequence ID" value="NZ_CP127527.1"/>
</dbReference>
<feature type="transmembrane region" description="Helical" evidence="1">
    <location>
        <begin position="45"/>
        <end position="65"/>
    </location>
</feature>
<proteinExistence type="predicted"/>
<organism evidence="2">
    <name type="scientific">Acidithiobacillus sulfuriphilus</name>
    <dbReference type="NCBI Taxonomy" id="1867749"/>
    <lineage>
        <taxon>Bacteria</taxon>
        <taxon>Pseudomonadati</taxon>
        <taxon>Pseudomonadota</taxon>
        <taxon>Acidithiobacillia</taxon>
        <taxon>Acidithiobacillales</taxon>
        <taxon>Acidithiobacillaceae</taxon>
        <taxon>Acidithiobacillus</taxon>
    </lineage>
</organism>
<dbReference type="OrthoDB" id="5297968at2"/>
<feature type="transmembrane region" description="Helical" evidence="1">
    <location>
        <begin position="163"/>
        <end position="185"/>
    </location>
</feature>
<dbReference type="EMBL" id="RIZI01000140">
    <property type="protein sequence ID" value="RNF66432.1"/>
    <property type="molecule type" value="Genomic_DNA"/>
</dbReference>
<keyword evidence="1" id="KW-0812">Transmembrane</keyword>
<name>A0A3M8RFB7_9PROT</name>
<feature type="transmembrane region" description="Helical" evidence="1">
    <location>
        <begin position="21"/>
        <end position="39"/>
    </location>
</feature>
<reference evidence="2" key="1">
    <citation type="submission" date="2018-10" db="EMBL/GenBank/DDBJ databases">
        <title>Acidithiobacillus sulfuriphilus sp. nov.: an extremely acidophilic sulfur-oxidizing chemolithotroph isolated from a neutral pH environment.</title>
        <authorList>
            <person name="Falagan C."/>
            <person name="Moya-Beltran A."/>
            <person name="Quatrini R."/>
            <person name="Johnson D.B."/>
        </authorList>
    </citation>
    <scope>NUCLEOTIDE SEQUENCE [LARGE SCALE GENOMIC DNA]</scope>
    <source>
        <strain evidence="2">CJ-2</strain>
    </source>
</reference>
<feature type="transmembrane region" description="Helical" evidence="1">
    <location>
        <begin position="103"/>
        <end position="123"/>
    </location>
</feature>
<keyword evidence="1" id="KW-1133">Transmembrane helix</keyword>
<accession>A0A3M8RFB7</accession>
<evidence type="ECO:0008006" key="3">
    <source>
        <dbReference type="Google" id="ProtNLM"/>
    </source>
</evidence>
<comment type="caution">
    <text evidence="2">The sequence shown here is derived from an EMBL/GenBank/DDBJ whole genome shotgun (WGS) entry which is preliminary data.</text>
</comment>
<sequence length="207" mass="22429">MHTRVSVPAVHQLSLFSWPLLMVRGIAALLFVLSALLAFDKTMTLLAWFFAVYVFFDGAYSFVGLVSAQDGGVLHRVLIGCKSIVGVAAGVAVILLAQKGHTLVPMLFTVFAWVAIVGILEGVWVIRSVRNQEMVLIIGSSAYLALALALQFIFALAPNAGGAVYNWIIIGFSAAFAAAMFGMSWSLRLQQRRQMDTVSHSVSHVRS</sequence>
<protein>
    <recommendedName>
        <fullName evidence="3">HdeD family acid-resistance protein</fullName>
    </recommendedName>
</protein>
<keyword evidence="1" id="KW-0472">Membrane</keyword>
<gene>
    <name evidence="2" type="ORF">EC580_04705</name>
</gene>